<dbReference type="WormBase" id="SRAE_X000044400">
    <property type="protein sequence ID" value="SRP02844"/>
    <property type="gene ID" value="WBGene00266003"/>
</dbReference>
<accession>A0A090LSD0</accession>
<dbReference type="PROSITE" id="PS50866">
    <property type="entry name" value="GOLD"/>
    <property type="match status" value="1"/>
</dbReference>
<evidence type="ECO:0000256" key="1">
    <source>
        <dbReference type="ARBA" id="ARBA00004479"/>
    </source>
</evidence>
<evidence type="ECO:0000313" key="12">
    <source>
        <dbReference type="Proteomes" id="UP000035682"/>
    </source>
</evidence>
<dbReference type="GO" id="GO:0012505">
    <property type="term" value="C:endomembrane system"/>
    <property type="evidence" value="ECO:0007669"/>
    <property type="project" value="UniProtKB-SubCell"/>
</dbReference>
<evidence type="ECO:0000256" key="5">
    <source>
        <dbReference type="ARBA" id="ARBA00022989"/>
    </source>
</evidence>
<reference evidence="13" key="2">
    <citation type="submission" date="2020-12" db="UniProtKB">
        <authorList>
            <consortium name="WormBaseParasite"/>
        </authorList>
    </citation>
    <scope>IDENTIFICATION</scope>
</reference>
<evidence type="ECO:0000256" key="4">
    <source>
        <dbReference type="ARBA" id="ARBA00022729"/>
    </source>
</evidence>
<keyword evidence="3 8" id="KW-0812">Transmembrane</keyword>
<dbReference type="OrthoDB" id="5976732at2759"/>
<dbReference type="WBParaSite" id="SRAE_X000044400.1">
    <property type="protein sequence ID" value="SRAE_X000044400.1"/>
    <property type="gene ID" value="WBGene00266003"/>
</dbReference>
<keyword evidence="12" id="KW-1185">Reference proteome</keyword>
<evidence type="ECO:0000256" key="2">
    <source>
        <dbReference type="ARBA" id="ARBA00007104"/>
    </source>
</evidence>
<comment type="subcellular location">
    <subcellularLocation>
        <location evidence="7">Endomembrane system</location>
        <topology evidence="7">Single-pass membrane protein</topology>
    </subcellularLocation>
    <subcellularLocation>
        <location evidence="1 8">Membrane</location>
        <topology evidence="1 8">Single-pass type I membrane protein</topology>
    </subcellularLocation>
</comment>
<dbReference type="RefSeq" id="XP_024510313.1">
    <property type="nucleotide sequence ID" value="XM_024644789.1"/>
</dbReference>
<dbReference type="GO" id="GO:0016020">
    <property type="term" value="C:membrane"/>
    <property type="evidence" value="ECO:0007669"/>
    <property type="project" value="UniProtKB-SubCell"/>
</dbReference>
<evidence type="ECO:0000313" key="14">
    <source>
        <dbReference type="WormBase" id="SRAE_X000044400"/>
    </source>
</evidence>
<evidence type="ECO:0000259" key="10">
    <source>
        <dbReference type="PROSITE" id="PS50866"/>
    </source>
</evidence>
<organism evidence="11">
    <name type="scientific">Strongyloides ratti</name>
    <name type="common">Parasitic roundworm</name>
    <dbReference type="NCBI Taxonomy" id="34506"/>
    <lineage>
        <taxon>Eukaryota</taxon>
        <taxon>Metazoa</taxon>
        <taxon>Ecdysozoa</taxon>
        <taxon>Nematoda</taxon>
        <taxon>Chromadorea</taxon>
        <taxon>Rhabditida</taxon>
        <taxon>Tylenchina</taxon>
        <taxon>Panagrolaimomorpha</taxon>
        <taxon>Strongyloidoidea</taxon>
        <taxon>Strongyloididae</taxon>
        <taxon>Strongyloides</taxon>
    </lineage>
</organism>
<evidence type="ECO:0000256" key="7">
    <source>
        <dbReference type="ARBA" id="ARBA00037847"/>
    </source>
</evidence>
<evidence type="ECO:0000256" key="8">
    <source>
        <dbReference type="RuleBase" id="RU003827"/>
    </source>
</evidence>
<evidence type="ECO:0000313" key="13">
    <source>
        <dbReference type="WBParaSite" id="SRAE_X000044400.1"/>
    </source>
</evidence>
<feature type="domain" description="GOLD" evidence="10">
    <location>
        <begin position="1"/>
        <end position="69"/>
    </location>
</feature>
<evidence type="ECO:0000256" key="3">
    <source>
        <dbReference type="ARBA" id="ARBA00022692"/>
    </source>
</evidence>
<dbReference type="InterPro" id="IPR009038">
    <property type="entry name" value="GOLD_dom"/>
</dbReference>
<proteinExistence type="inferred from homology"/>
<dbReference type="Proteomes" id="UP000035682">
    <property type="component" value="Unplaced"/>
</dbReference>
<dbReference type="OMA" id="GQDQEDW"/>
<dbReference type="InterPro" id="IPR036598">
    <property type="entry name" value="GOLD_dom_sf"/>
</dbReference>
<evidence type="ECO:0000256" key="9">
    <source>
        <dbReference type="SAM" id="Phobius"/>
    </source>
</evidence>
<evidence type="ECO:0000256" key="6">
    <source>
        <dbReference type="ARBA" id="ARBA00023136"/>
    </source>
</evidence>
<dbReference type="InterPro" id="IPR015720">
    <property type="entry name" value="Emp24-like"/>
</dbReference>
<protein>
    <submittedName>
        <fullName evidence="11 13">LD30746p</fullName>
    </submittedName>
</protein>
<dbReference type="GeneID" id="36383497"/>
<comment type="similarity">
    <text evidence="2 8">Belongs to the EMP24/GP25L family.</text>
</comment>
<keyword evidence="6 9" id="KW-0472">Membrane</keyword>
<dbReference type="SUPFAM" id="SSF101576">
    <property type="entry name" value="Supernatant protein factor (SPF), C-terminal domain"/>
    <property type="match status" value="1"/>
</dbReference>
<keyword evidence="4" id="KW-0732">Signal</keyword>
<gene>
    <name evidence="11 13 14" type="ORF">SRAE_X000044400</name>
</gene>
<evidence type="ECO:0000313" key="11">
    <source>
        <dbReference type="EMBL" id="CEF71117.1"/>
    </source>
</evidence>
<name>A0A090LSD0_STRRB</name>
<dbReference type="AlphaFoldDB" id="A0A090LSD0"/>
<dbReference type="Pfam" id="PF01105">
    <property type="entry name" value="EMP24_GP25L"/>
    <property type="match status" value="1"/>
</dbReference>
<dbReference type="SMART" id="SM01190">
    <property type="entry name" value="EMP24_GP25L"/>
    <property type="match status" value="1"/>
</dbReference>
<sequence length="183" mass="21190">MEIDYQVVDGGDLNINFMSVLGAEVLVQEVSKKEGNHKIPLKTLGDYQFCFDNTFSYQSRKVVFFEVYLLDEDGNIDDEAFEKHTSNDLNDERGLDSLGMTINQLRNSFEKIKNVLNKIEYNQALLRAYESRDRAILRTNLSRVNFWSIINTIVIIFVGCLQVFMIRSLFNENSKIGRLLKKT</sequence>
<dbReference type="CTD" id="36383497"/>
<keyword evidence="5 9" id="KW-1133">Transmembrane helix</keyword>
<reference evidence="11 12" key="1">
    <citation type="submission" date="2014-09" db="EMBL/GenBank/DDBJ databases">
        <authorList>
            <person name="Martin A.A."/>
        </authorList>
    </citation>
    <scope>NUCLEOTIDE SEQUENCE</scope>
    <source>
        <strain evidence="12">ED321</strain>
        <strain evidence="11">ED321 Heterogonic</strain>
    </source>
</reference>
<dbReference type="STRING" id="34506.A0A090LSD0"/>
<feature type="transmembrane region" description="Helical" evidence="9">
    <location>
        <begin position="146"/>
        <end position="170"/>
    </location>
</feature>
<dbReference type="EMBL" id="LN609530">
    <property type="protein sequence ID" value="CEF71117.1"/>
    <property type="molecule type" value="Genomic_DNA"/>
</dbReference>
<dbReference type="PANTHER" id="PTHR22811">
    <property type="entry name" value="TRANSMEMBRANE EMP24 DOMAIN-CONTAINING PROTEIN"/>
    <property type="match status" value="1"/>
</dbReference>